<dbReference type="SMART" id="SM00228">
    <property type="entry name" value="PDZ"/>
    <property type="match status" value="1"/>
</dbReference>
<keyword evidence="2" id="KW-0645">Protease</keyword>
<sequence>MNLFRGIAAAAGLPAVALTPSRGAAEPPSSSARSSPSVCTRSETEAAAAAPHSSRGDAAAADATASTSGPAPAPLSPSPAGAQPPASLTSLRCRTYGGGVMPLADLSASAAFASVGEGGGPAYGLRTRGGGAASAPSSSSFSSSSLECSPPVASSSVPPAAAAPALASASAAQSQSQSPGLGPSAAGSSSSSSSSHVGSQGDVSGVSSSSGGQAAGAAGAGAGSGPGSVGVDPETAALAAGLGLGVGEVGVVRLFERHRASVVNISGMRAMQTFTTLDPGKMPYGQGSGFLWGDKGHVVTCYHLVKGAAEVKVTLYDNTSYTAKVLGYDAAKNVAVLKLSVPKSKLRELQPVTPGSAAGLRVGQNVYGIGNPWGLGHTLSQGLVCGLDSELGGGLFPIKGLILSSCQPDPGSSGGVMLDSKGQLVGMLVTPPASSGGGGWGGGGGGRSFAVPLDAIRGLIAQILAYGRTVRPALGITMAPAQVLERVGLEGVLVLEVPPGSPAAAAGLRPTHRDIFGDLVLGDVIVGLDGKPVRSSSDVYDILDEHRVGDRVKLDVVRDGKQTGLTVTLGERLLGAVEE</sequence>
<gene>
    <name evidence="6" type="primary">PLEST009333</name>
    <name evidence="6" type="ORF">PLESTB_001731700</name>
</gene>
<dbReference type="GO" id="GO:0004252">
    <property type="term" value="F:serine-type endopeptidase activity"/>
    <property type="evidence" value="ECO:0007669"/>
    <property type="project" value="InterPro"/>
</dbReference>
<dbReference type="Pfam" id="PF13365">
    <property type="entry name" value="Trypsin_2"/>
    <property type="match status" value="1"/>
</dbReference>
<evidence type="ECO:0000256" key="4">
    <source>
        <dbReference type="SAM" id="MobiDB-lite"/>
    </source>
</evidence>
<dbReference type="Gene3D" id="2.30.42.10">
    <property type="match status" value="1"/>
</dbReference>
<dbReference type="Gene3D" id="2.40.10.10">
    <property type="entry name" value="Trypsin-like serine proteases"/>
    <property type="match status" value="2"/>
</dbReference>
<dbReference type="CDD" id="cd00990">
    <property type="entry name" value="cpPDZ_AtDEGP1-like"/>
    <property type="match status" value="1"/>
</dbReference>
<feature type="domain" description="PDZ" evidence="5">
    <location>
        <begin position="463"/>
        <end position="560"/>
    </location>
</feature>
<reference evidence="6 7" key="1">
    <citation type="journal article" date="2023" name="Commun. Biol.">
        <title>Reorganization of the ancestral sex-determining regions during the evolution of trioecy in Pleodorina starrii.</title>
        <authorList>
            <person name="Takahashi K."/>
            <person name="Suzuki S."/>
            <person name="Kawai-Toyooka H."/>
            <person name="Yamamoto K."/>
            <person name="Hamaji T."/>
            <person name="Ootsuki R."/>
            <person name="Yamaguchi H."/>
            <person name="Kawachi M."/>
            <person name="Higashiyama T."/>
            <person name="Nozaki H."/>
        </authorList>
    </citation>
    <scope>NUCLEOTIDE SEQUENCE [LARGE SCALE GENOMIC DNA]</scope>
    <source>
        <strain evidence="6 7">NIES-4479</strain>
    </source>
</reference>
<feature type="compositionally biased region" description="Low complexity" evidence="4">
    <location>
        <begin position="15"/>
        <end position="41"/>
    </location>
</feature>
<feature type="region of interest" description="Disordered" evidence="4">
    <location>
        <begin position="15"/>
        <end position="87"/>
    </location>
</feature>
<dbReference type="PANTHER" id="PTHR43343:SF2">
    <property type="entry name" value="PDZ DOMAIN-CONTAINING PROTEIN"/>
    <property type="match status" value="1"/>
</dbReference>
<name>A0A9W6F9F4_9CHLO</name>
<dbReference type="AlphaFoldDB" id="A0A9W6F9F4"/>
<dbReference type="PROSITE" id="PS50106">
    <property type="entry name" value="PDZ"/>
    <property type="match status" value="1"/>
</dbReference>
<accession>A0A9W6F9F4</accession>
<dbReference type="InterPro" id="IPR001478">
    <property type="entry name" value="PDZ"/>
</dbReference>
<dbReference type="InterPro" id="IPR009003">
    <property type="entry name" value="Peptidase_S1_PA"/>
</dbReference>
<feature type="compositionally biased region" description="Low complexity" evidence="4">
    <location>
        <begin position="78"/>
        <end position="87"/>
    </location>
</feature>
<comment type="similarity">
    <text evidence="1">Belongs to the peptidase S1C family.</text>
</comment>
<evidence type="ECO:0000313" key="6">
    <source>
        <dbReference type="EMBL" id="GLC61213.1"/>
    </source>
</evidence>
<feature type="compositionally biased region" description="Low complexity" evidence="4">
    <location>
        <begin position="133"/>
        <end position="217"/>
    </location>
</feature>
<evidence type="ECO:0000256" key="2">
    <source>
        <dbReference type="ARBA" id="ARBA00022670"/>
    </source>
</evidence>
<dbReference type="InterPro" id="IPR051201">
    <property type="entry name" value="Chloro_Bact_Ser_Proteases"/>
</dbReference>
<feature type="region of interest" description="Disordered" evidence="4">
    <location>
        <begin position="127"/>
        <end position="229"/>
    </location>
</feature>
<dbReference type="SUPFAM" id="SSF50494">
    <property type="entry name" value="Trypsin-like serine proteases"/>
    <property type="match status" value="1"/>
</dbReference>
<dbReference type="OrthoDB" id="4217619at2759"/>
<evidence type="ECO:0000256" key="3">
    <source>
        <dbReference type="ARBA" id="ARBA00022801"/>
    </source>
</evidence>
<evidence type="ECO:0000256" key="1">
    <source>
        <dbReference type="ARBA" id="ARBA00010541"/>
    </source>
</evidence>
<dbReference type="InterPro" id="IPR039382">
    <property type="entry name" value="DEGP1/8_PDZ_dom"/>
</dbReference>
<dbReference type="PANTHER" id="PTHR43343">
    <property type="entry name" value="PEPTIDASE S12"/>
    <property type="match status" value="1"/>
</dbReference>
<evidence type="ECO:0000259" key="5">
    <source>
        <dbReference type="PROSITE" id="PS50106"/>
    </source>
</evidence>
<dbReference type="SUPFAM" id="SSF50156">
    <property type="entry name" value="PDZ domain-like"/>
    <property type="match status" value="1"/>
</dbReference>
<keyword evidence="3" id="KW-0378">Hydrolase</keyword>
<dbReference type="Proteomes" id="UP001165080">
    <property type="component" value="Unassembled WGS sequence"/>
</dbReference>
<feature type="compositionally biased region" description="Low complexity" evidence="4">
    <location>
        <begin position="56"/>
        <end position="70"/>
    </location>
</feature>
<proteinExistence type="inferred from homology"/>
<dbReference type="EMBL" id="BRXU01000043">
    <property type="protein sequence ID" value="GLC61213.1"/>
    <property type="molecule type" value="Genomic_DNA"/>
</dbReference>
<dbReference type="InterPro" id="IPR043504">
    <property type="entry name" value="Peptidase_S1_PA_chymotrypsin"/>
</dbReference>
<dbReference type="PRINTS" id="PR00834">
    <property type="entry name" value="PROTEASES2C"/>
</dbReference>
<organism evidence="6 7">
    <name type="scientific">Pleodorina starrii</name>
    <dbReference type="NCBI Taxonomy" id="330485"/>
    <lineage>
        <taxon>Eukaryota</taxon>
        <taxon>Viridiplantae</taxon>
        <taxon>Chlorophyta</taxon>
        <taxon>core chlorophytes</taxon>
        <taxon>Chlorophyceae</taxon>
        <taxon>CS clade</taxon>
        <taxon>Chlamydomonadales</taxon>
        <taxon>Volvocaceae</taxon>
        <taxon>Pleodorina</taxon>
    </lineage>
</organism>
<comment type="caution">
    <text evidence="6">The sequence shown here is derived from an EMBL/GenBank/DDBJ whole genome shotgun (WGS) entry which is preliminary data.</text>
</comment>
<feature type="compositionally biased region" description="Gly residues" evidence="4">
    <location>
        <begin position="218"/>
        <end position="228"/>
    </location>
</feature>
<dbReference type="GO" id="GO:0006508">
    <property type="term" value="P:proteolysis"/>
    <property type="evidence" value="ECO:0007669"/>
    <property type="project" value="UniProtKB-KW"/>
</dbReference>
<keyword evidence="7" id="KW-1185">Reference proteome</keyword>
<dbReference type="Pfam" id="PF13180">
    <property type="entry name" value="PDZ_2"/>
    <property type="match status" value="1"/>
</dbReference>
<protein>
    <recommendedName>
        <fullName evidence="5">PDZ domain-containing protein</fullName>
    </recommendedName>
</protein>
<dbReference type="InterPro" id="IPR036034">
    <property type="entry name" value="PDZ_sf"/>
</dbReference>
<evidence type="ECO:0000313" key="7">
    <source>
        <dbReference type="Proteomes" id="UP001165080"/>
    </source>
</evidence>
<dbReference type="InterPro" id="IPR001940">
    <property type="entry name" value="Peptidase_S1C"/>
</dbReference>